<keyword evidence="1" id="KW-0812">Transmembrane</keyword>
<feature type="transmembrane region" description="Helical" evidence="1">
    <location>
        <begin position="274"/>
        <end position="292"/>
    </location>
</feature>
<accession>A0AAE4NWX1</accession>
<dbReference type="RefSeq" id="WP_315343271.1">
    <property type="nucleotide sequence ID" value="NZ_JAVDZE010000006.1"/>
</dbReference>
<evidence type="ECO:0000256" key="1">
    <source>
        <dbReference type="SAM" id="Phobius"/>
    </source>
</evidence>
<dbReference type="Gene3D" id="2.60.40.1190">
    <property type="match status" value="1"/>
</dbReference>
<gene>
    <name evidence="2" type="ORF">RBI02_09270</name>
</gene>
<sequence length="295" mass="32150">MRKFGALVAALMVFMALAGFVNAGNYKITVDGDPSDWTGDSSLLSDNSYTISNGEWIWKDATGDERTDFSNPDPRVDITEFRITADDTYIYFLIKFKDLDVVGQDGAPGIMITIDTDQVQGSGQTWFGFNSDTQVARDGNANWEYQLLINLAHGQVSDGTPVYGDGKAVWAGGSPLDLVDNSWSDVSSSDDMFVASTANDALEVRIKKSELGNPSRIRVELAVVRMNPSSDAWDINGASDVLDAMTTTGPNTWDEVQDGYVDYYADIDISQVPFFSNLAVGLAVALGTLLVFRRL</sequence>
<name>A0AAE4NWX1_9EURY</name>
<organism evidence="2 3">
    <name type="scientific">Thermococcus waiotapuensis</name>
    <dbReference type="NCBI Taxonomy" id="90909"/>
    <lineage>
        <taxon>Archaea</taxon>
        <taxon>Methanobacteriati</taxon>
        <taxon>Methanobacteriota</taxon>
        <taxon>Thermococci</taxon>
        <taxon>Thermococcales</taxon>
        <taxon>Thermococcaceae</taxon>
        <taxon>Thermococcus</taxon>
    </lineage>
</organism>
<evidence type="ECO:0000313" key="3">
    <source>
        <dbReference type="Proteomes" id="UP001245683"/>
    </source>
</evidence>
<evidence type="ECO:0000313" key="2">
    <source>
        <dbReference type="EMBL" id="MDV3104719.1"/>
    </source>
</evidence>
<protein>
    <submittedName>
        <fullName evidence="2">Glucodextranase DOMON-like domain-containing protein</fullName>
    </submittedName>
</protein>
<keyword evidence="3" id="KW-1185">Reference proteome</keyword>
<proteinExistence type="predicted"/>
<dbReference type="Proteomes" id="UP001245683">
    <property type="component" value="Unassembled WGS sequence"/>
</dbReference>
<keyword evidence="1" id="KW-0472">Membrane</keyword>
<keyword evidence="1" id="KW-1133">Transmembrane helix</keyword>
<comment type="caution">
    <text evidence="2">The sequence shown here is derived from an EMBL/GenBank/DDBJ whole genome shotgun (WGS) entry which is preliminary data.</text>
</comment>
<dbReference type="AlphaFoldDB" id="A0AAE4NWX1"/>
<reference evidence="2 3" key="1">
    <citation type="submission" date="2023-08" db="EMBL/GenBank/DDBJ databases">
        <title>Draft genome sequence of Thermococcus waiotapuensis WT1T, a thermophilic sulphur-dependent archaeon from order Thermococcales.</title>
        <authorList>
            <person name="Manners S.H."/>
            <person name="Carere C.R."/>
            <person name="Dhami M.K."/>
            <person name="Dobson R.C.J."/>
            <person name="Stott M.B."/>
        </authorList>
    </citation>
    <scope>NUCLEOTIDE SEQUENCE [LARGE SCALE GENOMIC DNA]</scope>
    <source>
        <strain evidence="2 3">WT1</strain>
    </source>
</reference>
<dbReference type="EMBL" id="JAVDZE010000006">
    <property type="protein sequence ID" value="MDV3104719.1"/>
    <property type="molecule type" value="Genomic_DNA"/>
</dbReference>